<dbReference type="AlphaFoldDB" id="A0AAV0ZVJ2"/>
<dbReference type="InterPro" id="IPR003137">
    <property type="entry name" value="PA_domain"/>
</dbReference>
<keyword evidence="5 12" id="KW-0812">Transmembrane</keyword>
<comment type="subcellular location">
    <subcellularLocation>
        <location evidence="2">Endosome membrane</location>
        <topology evidence="2">Multi-pass membrane protein</topology>
    </subcellularLocation>
</comment>
<feature type="transmembrane region" description="Helical" evidence="12">
    <location>
        <begin position="268"/>
        <end position="292"/>
    </location>
</feature>
<keyword evidence="7" id="KW-0967">Endosome</keyword>
<feature type="transmembrane region" description="Helical" evidence="12">
    <location>
        <begin position="484"/>
        <end position="502"/>
    </location>
</feature>
<dbReference type="Pfam" id="PF04258">
    <property type="entry name" value="Peptidase_A22B"/>
    <property type="match status" value="1"/>
</dbReference>
<comment type="similarity">
    <text evidence="3">Belongs to the peptidase A22B family.</text>
</comment>
<organism evidence="15 16">
    <name type="scientific">Vicia faba</name>
    <name type="common">Broad bean</name>
    <name type="synonym">Faba vulgaris</name>
    <dbReference type="NCBI Taxonomy" id="3906"/>
    <lineage>
        <taxon>Eukaryota</taxon>
        <taxon>Viridiplantae</taxon>
        <taxon>Streptophyta</taxon>
        <taxon>Embryophyta</taxon>
        <taxon>Tracheophyta</taxon>
        <taxon>Spermatophyta</taxon>
        <taxon>Magnoliopsida</taxon>
        <taxon>eudicotyledons</taxon>
        <taxon>Gunneridae</taxon>
        <taxon>Pentapetalae</taxon>
        <taxon>rosids</taxon>
        <taxon>fabids</taxon>
        <taxon>Fabales</taxon>
        <taxon>Fabaceae</taxon>
        <taxon>Papilionoideae</taxon>
        <taxon>50 kb inversion clade</taxon>
        <taxon>NPAAA clade</taxon>
        <taxon>Hologalegina</taxon>
        <taxon>IRL clade</taxon>
        <taxon>Fabeae</taxon>
        <taxon>Vicia</taxon>
    </lineage>
</organism>
<dbReference type="GO" id="GO:0098554">
    <property type="term" value="C:cytoplasmic side of endoplasmic reticulum membrane"/>
    <property type="evidence" value="ECO:0007669"/>
    <property type="project" value="TreeGrafter"/>
</dbReference>
<evidence type="ECO:0000256" key="6">
    <source>
        <dbReference type="ARBA" id="ARBA00022729"/>
    </source>
</evidence>
<evidence type="ECO:0000256" key="7">
    <source>
        <dbReference type="ARBA" id="ARBA00022753"/>
    </source>
</evidence>
<dbReference type="SMART" id="SM00730">
    <property type="entry name" value="PSN"/>
    <property type="match status" value="1"/>
</dbReference>
<dbReference type="Proteomes" id="UP001157006">
    <property type="component" value="Chromosome 3"/>
</dbReference>
<gene>
    <name evidence="15" type="ORF">VFH_III003480</name>
</gene>
<feature type="transmembrane region" description="Helical" evidence="12">
    <location>
        <begin position="183"/>
        <end position="203"/>
    </location>
</feature>
<feature type="transmembrane region" description="Helical" evidence="12">
    <location>
        <begin position="245"/>
        <end position="262"/>
    </location>
</feature>
<reference evidence="15 16" key="1">
    <citation type="submission" date="2023-01" db="EMBL/GenBank/DDBJ databases">
        <authorList>
            <person name="Kreplak J."/>
        </authorList>
    </citation>
    <scope>NUCLEOTIDE SEQUENCE [LARGE SCALE GENOMIC DNA]</scope>
</reference>
<dbReference type="FunFam" id="3.50.30.30:FF:000007">
    <property type="entry name" value="Signal peptide peptidase-like 3"/>
    <property type="match status" value="1"/>
</dbReference>
<keyword evidence="9 12" id="KW-1133">Transmembrane helix</keyword>
<evidence type="ECO:0000256" key="10">
    <source>
        <dbReference type="ARBA" id="ARBA00023136"/>
    </source>
</evidence>
<keyword evidence="10 12" id="KW-0472">Membrane</keyword>
<evidence type="ECO:0000256" key="3">
    <source>
        <dbReference type="ARBA" id="ARBA00006859"/>
    </source>
</evidence>
<name>A0AAV0ZVJ2_VICFA</name>
<dbReference type="GO" id="GO:0010008">
    <property type="term" value="C:endosome membrane"/>
    <property type="evidence" value="ECO:0007669"/>
    <property type="project" value="UniProtKB-SubCell"/>
</dbReference>
<evidence type="ECO:0000256" key="4">
    <source>
        <dbReference type="ARBA" id="ARBA00022670"/>
    </source>
</evidence>
<evidence type="ECO:0000259" key="14">
    <source>
        <dbReference type="Pfam" id="PF02225"/>
    </source>
</evidence>
<dbReference type="EMBL" id="OX451738">
    <property type="protein sequence ID" value="CAI8601626.1"/>
    <property type="molecule type" value="Genomic_DNA"/>
</dbReference>
<dbReference type="PANTHER" id="PTHR12174:SF74">
    <property type="entry name" value="SIGNAL PEPTIDE PEPTIDASE-LIKE PROTEIN"/>
    <property type="match status" value="1"/>
</dbReference>
<comment type="function">
    <text evidence="1">Intramembrane-cleaving aspartic protease (I-CLiP) that cleaves type II membrane signal peptides in the hydrophobic plane of the membrane.</text>
</comment>
<keyword evidence="6 13" id="KW-0732">Signal</keyword>
<feature type="transmembrane region" description="Helical" evidence="12">
    <location>
        <begin position="419"/>
        <end position="439"/>
    </location>
</feature>
<dbReference type="GO" id="GO:0030660">
    <property type="term" value="C:Golgi-associated vesicle membrane"/>
    <property type="evidence" value="ECO:0007669"/>
    <property type="project" value="TreeGrafter"/>
</dbReference>
<dbReference type="GO" id="GO:0042500">
    <property type="term" value="F:aspartic endopeptidase activity, intramembrane cleaving"/>
    <property type="evidence" value="ECO:0007669"/>
    <property type="project" value="InterPro"/>
</dbReference>
<dbReference type="SUPFAM" id="SSF52025">
    <property type="entry name" value="PA domain"/>
    <property type="match status" value="1"/>
</dbReference>
<accession>A0AAV0ZVJ2</accession>
<dbReference type="GO" id="GO:0005765">
    <property type="term" value="C:lysosomal membrane"/>
    <property type="evidence" value="ECO:0007669"/>
    <property type="project" value="TreeGrafter"/>
</dbReference>
<feature type="chain" id="PRO_5043550119" description="PA domain-containing protein" evidence="13">
    <location>
        <begin position="27"/>
        <end position="525"/>
    </location>
</feature>
<feature type="domain" description="PA" evidence="14">
    <location>
        <begin position="74"/>
        <end position="159"/>
    </location>
</feature>
<feature type="transmembrane region" description="Helical" evidence="12">
    <location>
        <begin position="451"/>
        <end position="472"/>
    </location>
</feature>
<evidence type="ECO:0000313" key="15">
    <source>
        <dbReference type="EMBL" id="CAI8601626.1"/>
    </source>
</evidence>
<dbReference type="InterPro" id="IPR007369">
    <property type="entry name" value="Peptidase_A22B_SPP"/>
</dbReference>
<evidence type="ECO:0000256" key="2">
    <source>
        <dbReference type="ARBA" id="ARBA00004337"/>
    </source>
</evidence>
<keyword evidence="8" id="KW-0378">Hydrolase</keyword>
<feature type="transmembrane region" description="Helical" evidence="12">
    <location>
        <begin position="304"/>
        <end position="331"/>
    </location>
</feature>
<sequence length="525" mass="57180">MPWFSYSSPFPAAAILILSLFAAADAVDNNASCNHEMQLIKVKNWIDGKEGEMVNGMTARFGSPVPEDAAQSVRTPLVSSVPADCCSPSTSKVSGSVAVCVRGTCDYTTKATIAQSGGATGLLMINDQLFEMNCPSDTTEKIDISIPVVEVTETLAENLKNSLKSGNKVEVLLYAPVRPVIDFSVGALWLMSVGTVICASLWADFTATDQADAHYDDFSPKGSSTAEKVADDSENEIVNIDAKGAVIFVITASTFLVLLFFFMSSWFIWVLIVLFCIGGIEGMHNCIVTLTLKKHPNYGQKTVNLPIFGVVSIFSLAVLLLCTAFAVVWAVTRRESFSWFGQDFLGICLMITVLQLARLPNIKVATVLLCCAFVYDIFWVFISPLIFQKSVMITVAKGDKAGGEAIPMLLRFPRPSDPWGGYDMIGFGDILFPGLLVSFTRRYDKKNNKGVFDGYFLWLVIGYGIGLIFTYLGLYMMNGHGQPALLYLVPCTLGTAVILGCIRGELKDIWNYDADSSSSKEPSEV</sequence>
<evidence type="ECO:0000313" key="16">
    <source>
        <dbReference type="Proteomes" id="UP001157006"/>
    </source>
</evidence>
<keyword evidence="4" id="KW-0645">Protease</keyword>
<evidence type="ECO:0000256" key="9">
    <source>
        <dbReference type="ARBA" id="ARBA00022989"/>
    </source>
</evidence>
<evidence type="ECO:0000256" key="13">
    <source>
        <dbReference type="SAM" id="SignalP"/>
    </source>
</evidence>
<feature type="signal peptide" evidence="13">
    <location>
        <begin position="1"/>
        <end position="26"/>
    </location>
</feature>
<keyword evidence="11" id="KW-0325">Glycoprotein</keyword>
<dbReference type="Pfam" id="PF02225">
    <property type="entry name" value="PA"/>
    <property type="match status" value="1"/>
</dbReference>
<feature type="transmembrane region" description="Helical" evidence="12">
    <location>
        <begin position="364"/>
        <end position="387"/>
    </location>
</feature>
<evidence type="ECO:0000256" key="12">
    <source>
        <dbReference type="SAM" id="Phobius"/>
    </source>
</evidence>
<dbReference type="PANTHER" id="PTHR12174">
    <property type="entry name" value="SIGNAL PEPTIDE PEPTIDASE"/>
    <property type="match status" value="1"/>
</dbReference>
<dbReference type="InterPro" id="IPR006639">
    <property type="entry name" value="Preselin/SPP"/>
</dbReference>
<evidence type="ECO:0000256" key="1">
    <source>
        <dbReference type="ARBA" id="ARBA00003012"/>
    </source>
</evidence>
<evidence type="ECO:0000256" key="5">
    <source>
        <dbReference type="ARBA" id="ARBA00022692"/>
    </source>
</evidence>
<dbReference type="InterPro" id="IPR046450">
    <property type="entry name" value="PA_dom_sf"/>
</dbReference>
<feature type="transmembrane region" description="Helical" evidence="12">
    <location>
        <begin position="337"/>
        <end position="357"/>
    </location>
</feature>
<evidence type="ECO:0000256" key="11">
    <source>
        <dbReference type="ARBA" id="ARBA00023180"/>
    </source>
</evidence>
<protein>
    <recommendedName>
        <fullName evidence="14">PA domain-containing protein</fullName>
    </recommendedName>
</protein>
<dbReference type="GO" id="GO:0098553">
    <property type="term" value="C:lumenal side of endoplasmic reticulum membrane"/>
    <property type="evidence" value="ECO:0007669"/>
    <property type="project" value="TreeGrafter"/>
</dbReference>
<dbReference type="GO" id="GO:0033619">
    <property type="term" value="P:membrane protein proteolysis"/>
    <property type="evidence" value="ECO:0007669"/>
    <property type="project" value="TreeGrafter"/>
</dbReference>
<proteinExistence type="inferred from homology"/>
<dbReference type="Gene3D" id="3.50.30.30">
    <property type="match status" value="1"/>
</dbReference>
<keyword evidence="16" id="KW-1185">Reference proteome</keyword>
<evidence type="ECO:0000256" key="8">
    <source>
        <dbReference type="ARBA" id="ARBA00022801"/>
    </source>
</evidence>